<evidence type="ECO:0000313" key="2">
    <source>
        <dbReference type="Proteomes" id="UP000001631"/>
    </source>
</evidence>
<sequence>MEDAIPLPVGYDTVCGKISLTAGYEKHKAIFPPKVEAVRVLGNVHDPVKGTHPRNVGRSSMLAGIPYYVFGQVANVSTDGYAFGTVSNAVARALEPLTDPLPTTYVSVERNGFIHPFLGLTENEVKYQHDTGMHIIISIQGGICEGELGSGKGCVWFQKLIREKKDGVTIRNYYQGTGVAPVKVDGVTGELLNKRVFGEDVLFEKHEPAFGTFCSAVDNQWYYLWGRYCEDIYLARVSLLHPFERDYYQFWNGYSFTGNIKMIAPVLTGYSHGTIYKTKLFGHTYKWAFIGSTDWEDSAVMMGAANDPQGPFEITQVASGEKLRETGTFAGCVYAHPWAYDESLGEIFVSWREQWPGGIIGAKVQLQMLHQGAFWKDISLDSLQTCISTLAKTRNELVDIASAHGVFYELDTRGYGKVNIRLLGGSAKAVNDAALAICKQVENWARQALGIEGRESKKTFKNAFGLIGKRKNKENK</sequence>
<dbReference type="Proteomes" id="UP000001631">
    <property type="component" value="Unassembled WGS sequence"/>
</dbReference>
<proteinExistence type="predicted"/>
<dbReference type="HOGENOM" id="CLU_051198_0_0_1"/>
<dbReference type="InParanoid" id="C0NB89"/>
<dbReference type="RefSeq" id="XP_045291410.1">
    <property type="nucleotide sequence ID" value="XM_045427435.1"/>
</dbReference>
<organism evidence="1 2">
    <name type="scientific">Ajellomyces capsulatus (strain G186AR / H82 / ATCC MYA-2454 / RMSCC 2432)</name>
    <name type="common">Darling's disease fungus</name>
    <name type="synonym">Histoplasma capsulatum</name>
    <dbReference type="NCBI Taxonomy" id="447093"/>
    <lineage>
        <taxon>Eukaryota</taxon>
        <taxon>Fungi</taxon>
        <taxon>Dikarya</taxon>
        <taxon>Ascomycota</taxon>
        <taxon>Pezizomycotina</taxon>
        <taxon>Eurotiomycetes</taxon>
        <taxon>Eurotiomycetidae</taxon>
        <taxon>Onygenales</taxon>
        <taxon>Ajellomycetaceae</taxon>
        <taxon>Histoplasma</taxon>
    </lineage>
</organism>
<dbReference type="GeneID" id="69033402"/>
<dbReference type="EMBL" id="GG663363">
    <property type="protein sequence ID" value="EEH10930.1"/>
    <property type="molecule type" value="Genomic_DNA"/>
</dbReference>
<reference evidence="1" key="1">
    <citation type="submission" date="2009-02" db="EMBL/GenBank/DDBJ databases">
        <title>The Genome Sequence of Ajellomyces capsulatus strain G186AR.</title>
        <authorList>
            <consortium name="The Broad Institute Genome Sequencing Platform"/>
            <person name="Champion M."/>
            <person name="Cuomo C."/>
            <person name="Ma L.-J."/>
            <person name="Henn M.R."/>
            <person name="Sil A."/>
            <person name="Goldman B."/>
            <person name="Young S.K."/>
            <person name="Kodira C.D."/>
            <person name="Zeng Q."/>
            <person name="Koehrsen M."/>
            <person name="Alvarado L."/>
            <person name="Berlin A."/>
            <person name="Borenstein D."/>
            <person name="Chen Z."/>
            <person name="Engels R."/>
            <person name="Freedman E."/>
            <person name="Gellesch M."/>
            <person name="Goldberg J."/>
            <person name="Griggs A."/>
            <person name="Gujja S."/>
            <person name="Heiman D."/>
            <person name="Hepburn T."/>
            <person name="Howarth C."/>
            <person name="Jen D."/>
            <person name="Larson L."/>
            <person name="Lewis B."/>
            <person name="Mehta T."/>
            <person name="Park D."/>
            <person name="Pearson M."/>
            <person name="Roberts A."/>
            <person name="Saif S."/>
            <person name="Shea T."/>
            <person name="Shenoy N."/>
            <person name="Sisk P."/>
            <person name="Stolte C."/>
            <person name="Sykes S."/>
            <person name="Walk T."/>
            <person name="White J."/>
            <person name="Yandava C."/>
            <person name="Klein B."/>
            <person name="McEwen J.G."/>
            <person name="Puccia R."/>
            <person name="Goldman G.H."/>
            <person name="Felipe M.S."/>
            <person name="Nino-Vega G."/>
            <person name="San-Blas G."/>
            <person name="Taylor J."/>
            <person name="Mendoza L."/>
            <person name="Galagan J."/>
            <person name="Nusbaum C."/>
            <person name="Birren B."/>
        </authorList>
    </citation>
    <scope>NUCLEOTIDE SEQUENCE</scope>
    <source>
        <strain evidence="1">G186AR</strain>
    </source>
</reference>
<keyword evidence="2" id="KW-1185">Reference proteome</keyword>
<gene>
    <name evidence="1" type="ORF">HCBG_00385</name>
</gene>
<protein>
    <submittedName>
        <fullName evidence="1">Uncharacterized protein</fullName>
    </submittedName>
</protein>
<dbReference type="AlphaFoldDB" id="C0NB89"/>
<evidence type="ECO:0000313" key="1">
    <source>
        <dbReference type="EMBL" id="EEH10930.1"/>
    </source>
</evidence>
<accession>C0NB89</accession>
<name>C0NB89_AJECG</name>